<comment type="caution">
    <text evidence="3">The sequence shown here is derived from an EMBL/GenBank/DDBJ whole genome shotgun (WGS) entry which is preliminary data.</text>
</comment>
<accession>A0A0W0F4F8</accession>
<dbReference type="InterPro" id="IPR011333">
    <property type="entry name" value="SKP1/BTB/POZ_sf"/>
</dbReference>
<dbReference type="EMBL" id="LATX01002348">
    <property type="protein sequence ID" value="KTB31164.1"/>
    <property type="molecule type" value="Genomic_DNA"/>
</dbReference>
<feature type="region of interest" description="Disordered" evidence="1">
    <location>
        <begin position="54"/>
        <end position="80"/>
    </location>
</feature>
<dbReference type="PROSITE" id="PS50097">
    <property type="entry name" value="BTB"/>
    <property type="match status" value="1"/>
</dbReference>
<evidence type="ECO:0000256" key="1">
    <source>
        <dbReference type="SAM" id="MobiDB-lite"/>
    </source>
</evidence>
<evidence type="ECO:0000313" key="3">
    <source>
        <dbReference type="EMBL" id="KTB31164.1"/>
    </source>
</evidence>
<dbReference type="eggNOG" id="ENOG502SM1F">
    <property type="taxonomic scope" value="Eukaryota"/>
</dbReference>
<feature type="compositionally biased region" description="Polar residues" evidence="1">
    <location>
        <begin position="61"/>
        <end position="80"/>
    </location>
</feature>
<feature type="region of interest" description="Disordered" evidence="1">
    <location>
        <begin position="462"/>
        <end position="482"/>
    </location>
</feature>
<feature type="compositionally biased region" description="Polar residues" evidence="1">
    <location>
        <begin position="462"/>
        <end position="481"/>
    </location>
</feature>
<name>A0A0W0F4F8_MONRR</name>
<gene>
    <name evidence="3" type="ORF">WG66_16226</name>
</gene>
<feature type="domain" description="BTB" evidence="2">
    <location>
        <begin position="260"/>
        <end position="344"/>
    </location>
</feature>
<evidence type="ECO:0000313" key="4">
    <source>
        <dbReference type="Proteomes" id="UP000054988"/>
    </source>
</evidence>
<dbReference type="SUPFAM" id="SSF54695">
    <property type="entry name" value="POZ domain"/>
    <property type="match status" value="1"/>
</dbReference>
<dbReference type="Proteomes" id="UP000054988">
    <property type="component" value="Unassembled WGS sequence"/>
</dbReference>
<dbReference type="SMART" id="SM00225">
    <property type="entry name" value="BTB"/>
    <property type="match status" value="1"/>
</dbReference>
<dbReference type="AlphaFoldDB" id="A0A0W0F4F8"/>
<protein>
    <recommendedName>
        <fullName evidence="2">BTB domain-containing protein</fullName>
    </recommendedName>
</protein>
<proteinExistence type="predicted"/>
<evidence type="ECO:0000259" key="2">
    <source>
        <dbReference type="PROSITE" id="PS50097"/>
    </source>
</evidence>
<feature type="region of interest" description="Disordered" evidence="1">
    <location>
        <begin position="1"/>
        <end position="27"/>
    </location>
</feature>
<dbReference type="InterPro" id="IPR000210">
    <property type="entry name" value="BTB/POZ_dom"/>
</dbReference>
<feature type="region of interest" description="Disordered" evidence="1">
    <location>
        <begin position="201"/>
        <end position="224"/>
    </location>
</feature>
<reference evidence="3 4" key="1">
    <citation type="submission" date="2015-12" db="EMBL/GenBank/DDBJ databases">
        <title>Draft genome sequence of Moniliophthora roreri, the causal agent of frosty pod rot of cacao.</title>
        <authorList>
            <person name="Aime M.C."/>
            <person name="Diaz-Valderrama J.R."/>
            <person name="Kijpornyongpan T."/>
            <person name="Phillips-Mora W."/>
        </authorList>
    </citation>
    <scope>NUCLEOTIDE SEQUENCE [LARGE SCALE GENOMIC DNA]</scope>
    <source>
        <strain evidence="3 4">MCA 2952</strain>
    </source>
</reference>
<sequence length="641" mass="71253">MPDHLGTNENCWAIEKTQPWPPSPRPEVHSNLSTTLFLQLAHRYHSNTVFTLRGMAKSPRSKSTPGKSRLSSSLSNPDVSTPNSFSYPSGFYNTGAALSTSNCASVSCLKSPGSGRKILTFKCDLDSESPALSSPSTSKHQHALSVVTHCYDENENQAILTPTIVGLADNGLDHDAARLAFSDNIVPSSFSLETPVRLSSTLQEQPTSHIPESRSASPSSHYSTTTPFISHSGSFYKRTEATASRYLSLTPCSELWFKDGNIVLIAEGFAFKVHRGLLERHSEFFESLFSVPQPRNAMDMDLDIDMDSDLGVFEGSQTVEMHDRAEDVYHFLKALYDGLYLVHRPHRPRSTQFPSLVGVLRLSAKYFVSSLRELCLERLAFDWPTTLSGWDVREAESTDEKGVYIPREFSAHPVLVIELAKELGLMECLPSALYDLSRYGPSKIFVGAPGLKDVLGKEKTTMDSAVGSSSPDEHSASTSQDDGVPFVRLSQDLLLRTLRGRERAQRFMHKFVMTRILNRPPSRDCFLRSDPPIDGIVSRGCHESFYYITLNVLRAVGGIACGRDADPLFTLLQAVEMLSRMDFVDGGENTEDHGRKRGLKICGACKVDFADECYRARRAVWRELPKWFGLEDVVGSDWGQK</sequence>
<organism evidence="3 4">
    <name type="scientific">Moniliophthora roreri</name>
    <name type="common">Frosty pod rot fungus</name>
    <name type="synonym">Monilia roreri</name>
    <dbReference type="NCBI Taxonomy" id="221103"/>
    <lineage>
        <taxon>Eukaryota</taxon>
        <taxon>Fungi</taxon>
        <taxon>Dikarya</taxon>
        <taxon>Basidiomycota</taxon>
        <taxon>Agaricomycotina</taxon>
        <taxon>Agaricomycetes</taxon>
        <taxon>Agaricomycetidae</taxon>
        <taxon>Agaricales</taxon>
        <taxon>Marasmiineae</taxon>
        <taxon>Marasmiaceae</taxon>
        <taxon>Moniliophthora</taxon>
    </lineage>
</organism>
<dbReference type="Gene3D" id="3.30.710.10">
    <property type="entry name" value="Potassium Channel Kv1.1, Chain A"/>
    <property type="match status" value="1"/>
</dbReference>